<comment type="caution">
    <text evidence="1">The sequence shown here is derived from an EMBL/GenBank/DDBJ whole genome shotgun (WGS) entry which is preliminary data.</text>
</comment>
<dbReference type="AlphaFoldDB" id="A0A7Z7BRM9"/>
<dbReference type="Proteomes" id="UP000198917">
    <property type="component" value="Unassembled WGS sequence"/>
</dbReference>
<proteinExistence type="predicted"/>
<accession>A0A7Z7BRM9</accession>
<protein>
    <submittedName>
        <fullName evidence="1">Uncharacterized protein</fullName>
    </submittedName>
</protein>
<evidence type="ECO:0000313" key="2">
    <source>
        <dbReference type="Proteomes" id="UP000198917"/>
    </source>
</evidence>
<dbReference type="EMBL" id="FNEW01000005">
    <property type="protein sequence ID" value="SDK21218.1"/>
    <property type="molecule type" value="Genomic_DNA"/>
</dbReference>
<organism evidence="1 2">
    <name type="scientific">Agrobacterium fabrum</name>
    <dbReference type="NCBI Taxonomy" id="1176649"/>
    <lineage>
        <taxon>Bacteria</taxon>
        <taxon>Pseudomonadati</taxon>
        <taxon>Pseudomonadota</taxon>
        <taxon>Alphaproteobacteria</taxon>
        <taxon>Hyphomicrobiales</taxon>
        <taxon>Rhizobiaceae</taxon>
        <taxon>Rhizobium/Agrobacterium group</taxon>
        <taxon>Agrobacterium</taxon>
        <taxon>Agrobacterium tumefaciens complex</taxon>
    </lineage>
</organism>
<evidence type="ECO:0000313" key="1">
    <source>
        <dbReference type="EMBL" id="SDK21218.1"/>
    </source>
</evidence>
<gene>
    <name evidence="1" type="ORF">SAMN05428983_4256</name>
</gene>
<reference evidence="1 2" key="1">
    <citation type="submission" date="2016-10" db="EMBL/GenBank/DDBJ databases">
        <authorList>
            <person name="Varghese N."/>
            <person name="Submissions S."/>
        </authorList>
    </citation>
    <scope>NUCLEOTIDE SEQUENCE [LARGE SCALE GENOMIC DNA]</scope>
    <source>
        <strain evidence="1 2">PDC82</strain>
    </source>
</reference>
<sequence length="39" mass="4184">MSETTFYSYGAGYRGRTSLAAGCCFISYGTDRLLAGHAK</sequence>
<name>A0A7Z7BRM9_9HYPH</name>